<dbReference type="FunFam" id="3.20.20.70:FF:000024">
    <property type="entry name" value="Indole-3-glycerol phosphate synthase"/>
    <property type="match status" value="1"/>
</dbReference>
<keyword evidence="12" id="KW-1185">Reference proteome</keyword>
<keyword evidence="8 9" id="KW-0456">Lyase</keyword>
<accession>A0A1E5GBZ9</accession>
<evidence type="ECO:0000256" key="9">
    <source>
        <dbReference type="HAMAP-Rule" id="MF_00134"/>
    </source>
</evidence>
<evidence type="ECO:0000256" key="3">
    <source>
        <dbReference type="ARBA" id="ARBA00008737"/>
    </source>
</evidence>
<dbReference type="PANTHER" id="PTHR22854">
    <property type="entry name" value="TRYPTOPHAN BIOSYNTHESIS PROTEIN"/>
    <property type="match status" value="1"/>
</dbReference>
<evidence type="ECO:0000313" key="11">
    <source>
        <dbReference type="EMBL" id="OEG10187.1"/>
    </source>
</evidence>
<dbReference type="CDD" id="cd00331">
    <property type="entry name" value="IGPS"/>
    <property type="match status" value="1"/>
</dbReference>
<dbReference type="STRING" id="903984.BCR21_12615"/>
<keyword evidence="7 9" id="KW-0057">Aromatic amino acid biosynthesis</keyword>
<evidence type="ECO:0000313" key="12">
    <source>
        <dbReference type="Proteomes" id="UP000094068"/>
    </source>
</evidence>
<dbReference type="InterPro" id="IPR001468">
    <property type="entry name" value="Indole-3-GlycerolPSynthase_CS"/>
</dbReference>
<evidence type="ECO:0000256" key="6">
    <source>
        <dbReference type="ARBA" id="ARBA00022822"/>
    </source>
</evidence>
<dbReference type="Pfam" id="PF00218">
    <property type="entry name" value="IGPS"/>
    <property type="match status" value="1"/>
</dbReference>
<evidence type="ECO:0000256" key="8">
    <source>
        <dbReference type="ARBA" id="ARBA00023239"/>
    </source>
</evidence>
<dbReference type="AlphaFoldDB" id="A0A1E5GBZ9"/>
<dbReference type="GO" id="GO:0004640">
    <property type="term" value="F:phosphoribosylanthranilate isomerase activity"/>
    <property type="evidence" value="ECO:0007669"/>
    <property type="project" value="TreeGrafter"/>
</dbReference>
<dbReference type="RefSeq" id="WP_069646883.1">
    <property type="nucleotide sequence ID" value="NZ_MIJZ01000015.1"/>
</dbReference>
<dbReference type="InterPro" id="IPR011060">
    <property type="entry name" value="RibuloseP-bd_barrel"/>
</dbReference>
<dbReference type="OrthoDB" id="9804217at2"/>
<dbReference type="Gene3D" id="3.20.20.70">
    <property type="entry name" value="Aldolase class I"/>
    <property type="match status" value="1"/>
</dbReference>
<evidence type="ECO:0000256" key="7">
    <source>
        <dbReference type="ARBA" id="ARBA00023141"/>
    </source>
</evidence>
<keyword evidence="6 9" id="KW-0822">Tryptophan biosynthesis</keyword>
<proteinExistence type="inferred from homology"/>
<dbReference type="GO" id="GO:0000162">
    <property type="term" value="P:L-tryptophan biosynthetic process"/>
    <property type="evidence" value="ECO:0007669"/>
    <property type="project" value="UniProtKB-UniRule"/>
</dbReference>
<dbReference type="InterPro" id="IPR013785">
    <property type="entry name" value="Aldolase_TIM"/>
</dbReference>
<dbReference type="HAMAP" id="MF_00134_B">
    <property type="entry name" value="IGPS_B"/>
    <property type="match status" value="1"/>
</dbReference>
<keyword evidence="4 9" id="KW-0028">Amino-acid biosynthesis</keyword>
<dbReference type="NCBIfam" id="NF001377">
    <property type="entry name" value="PRK00278.2-4"/>
    <property type="match status" value="1"/>
</dbReference>
<dbReference type="EC" id="4.1.1.48" evidence="9"/>
<feature type="domain" description="Indole-3-glycerol phosphate synthase" evidence="10">
    <location>
        <begin position="6"/>
        <end position="248"/>
    </location>
</feature>
<reference evidence="12" key="1">
    <citation type="submission" date="2016-09" db="EMBL/GenBank/DDBJ databases">
        <authorList>
            <person name="Gulvik C.A."/>
        </authorList>
    </citation>
    <scope>NUCLEOTIDE SEQUENCE [LARGE SCALE GENOMIC DNA]</scope>
    <source>
        <strain evidence="12">DSM 23328</strain>
    </source>
</reference>
<dbReference type="GO" id="GO:0004425">
    <property type="term" value="F:indole-3-glycerol-phosphate synthase activity"/>
    <property type="evidence" value="ECO:0007669"/>
    <property type="project" value="UniProtKB-UniRule"/>
</dbReference>
<dbReference type="NCBIfam" id="NF001371">
    <property type="entry name" value="PRK00278.1-3"/>
    <property type="match status" value="1"/>
</dbReference>
<dbReference type="PANTHER" id="PTHR22854:SF2">
    <property type="entry name" value="INDOLE-3-GLYCEROL-PHOSPHATE SYNTHASE"/>
    <property type="match status" value="1"/>
</dbReference>
<keyword evidence="5 9" id="KW-0210">Decarboxylase</keyword>
<comment type="similarity">
    <text evidence="3 9">Belongs to the TrpC family.</text>
</comment>
<dbReference type="PROSITE" id="PS00614">
    <property type="entry name" value="IGPS"/>
    <property type="match status" value="1"/>
</dbReference>
<comment type="pathway">
    <text evidence="2 9">Amino-acid biosynthesis; L-tryptophan biosynthesis; L-tryptophan from chorismate: step 4/5.</text>
</comment>
<evidence type="ECO:0000256" key="5">
    <source>
        <dbReference type="ARBA" id="ARBA00022793"/>
    </source>
</evidence>
<dbReference type="InterPro" id="IPR045186">
    <property type="entry name" value="Indole-3-glycerol_P_synth"/>
</dbReference>
<protein>
    <recommendedName>
        <fullName evidence="9">Indole-3-glycerol phosphate synthase</fullName>
        <shortName evidence="9">IGPS</shortName>
        <ecNumber evidence="9">4.1.1.48</ecNumber>
    </recommendedName>
</protein>
<name>A0A1E5GBZ9_9ENTE</name>
<comment type="catalytic activity">
    <reaction evidence="1 9">
        <text>1-(2-carboxyphenylamino)-1-deoxy-D-ribulose 5-phosphate + H(+) = (1S,2R)-1-C-(indol-3-yl)glycerol 3-phosphate + CO2 + H2O</text>
        <dbReference type="Rhea" id="RHEA:23476"/>
        <dbReference type="ChEBI" id="CHEBI:15377"/>
        <dbReference type="ChEBI" id="CHEBI:15378"/>
        <dbReference type="ChEBI" id="CHEBI:16526"/>
        <dbReference type="ChEBI" id="CHEBI:58613"/>
        <dbReference type="ChEBI" id="CHEBI:58866"/>
        <dbReference type="EC" id="4.1.1.48"/>
    </reaction>
</comment>
<evidence type="ECO:0000256" key="1">
    <source>
        <dbReference type="ARBA" id="ARBA00001633"/>
    </source>
</evidence>
<dbReference type="InterPro" id="IPR013798">
    <property type="entry name" value="Indole-3-glycerol_P_synth_dom"/>
</dbReference>
<dbReference type="Proteomes" id="UP000094068">
    <property type="component" value="Unassembled WGS sequence"/>
</dbReference>
<organism evidence="11 12">
    <name type="scientific">Enterococcus ureasiticus</name>
    <dbReference type="NCBI Taxonomy" id="903984"/>
    <lineage>
        <taxon>Bacteria</taxon>
        <taxon>Bacillati</taxon>
        <taxon>Bacillota</taxon>
        <taxon>Bacilli</taxon>
        <taxon>Lactobacillales</taxon>
        <taxon>Enterococcaceae</taxon>
        <taxon>Enterococcus</taxon>
    </lineage>
</organism>
<evidence type="ECO:0000256" key="2">
    <source>
        <dbReference type="ARBA" id="ARBA00004696"/>
    </source>
</evidence>
<evidence type="ECO:0000256" key="4">
    <source>
        <dbReference type="ARBA" id="ARBA00022605"/>
    </source>
</evidence>
<sequence>MDFLEKIINEKKQEVNLMPLETVQPLRETYSFYQQVKDHPEKMHIIGEVKRASPSKGAINLSVNVIEQAKAYEQAGVTAISVLTDEVFFKGSIEDLRQVTSEVTIPVLCKDFIIDEKQLIRARNAGATIILLIVSALSKQKLEELYKKATALGLEVLVEVHDKEELRIAEALSAQLIGVNNRNLKTFDVSIGVSQTLGEKQKTDAVYISESGFSTSEQVALVKENYRAVLVGEGLMRETDPKAKVKALQVLR</sequence>
<comment type="caution">
    <text evidence="11">The sequence shown here is derived from an EMBL/GenBank/DDBJ whole genome shotgun (WGS) entry which is preliminary data.</text>
</comment>
<evidence type="ECO:0000259" key="10">
    <source>
        <dbReference type="Pfam" id="PF00218"/>
    </source>
</evidence>
<gene>
    <name evidence="9" type="primary">trpC</name>
    <name evidence="11" type="ORF">BCR21_12615</name>
</gene>
<dbReference type="UniPathway" id="UPA00035">
    <property type="reaction ID" value="UER00043"/>
</dbReference>
<dbReference type="EMBL" id="MIJZ01000015">
    <property type="protein sequence ID" value="OEG10187.1"/>
    <property type="molecule type" value="Genomic_DNA"/>
</dbReference>
<dbReference type="SUPFAM" id="SSF51366">
    <property type="entry name" value="Ribulose-phoshate binding barrel"/>
    <property type="match status" value="1"/>
</dbReference>